<accession>A0ABQ4TDR5</accession>
<evidence type="ECO:0000313" key="2">
    <source>
        <dbReference type="EMBL" id="GJE28536.1"/>
    </source>
</evidence>
<evidence type="ECO:0000256" key="1">
    <source>
        <dbReference type="SAM" id="MobiDB-lite"/>
    </source>
</evidence>
<name>A0ABQ4TDR5_METOR</name>
<proteinExistence type="predicted"/>
<organism evidence="2 3">
    <name type="scientific">Methylobacterium organophilum</name>
    <dbReference type="NCBI Taxonomy" id="410"/>
    <lineage>
        <taxon>Bacteria</taxon>
        <taxon>Pseudomonadati</taxon>
        <taxon>Pseudomonadota</taxon>
        <taxon>Alphaproteobacteria</taxon>
        <taxon>Hyphomicrobiales</taxon>
        <taxon>Methylobacteriaceae</taxon>
        <taxon>Methylobacterium</taxon>
    </lineage>
</organism>
<reference evidence="2" key="2">
    <citation type="submission" date="2021-08" db="EMBL/GenBank/DDBJ databases">
        <authorList>
            <person name="Tani A."/>
            <person name="Ola A."/>
            <person name="Ogura Y."/>
            <person name="Katsura K."/>
            <person name="Hayashi T."/>
        </authorList>
    </citation>
    <scope>NUCLEOTIDE SEQUENCE</scope>
    <source>
        <strain evidence="2">NBRC 15689</strain>
    </source>
</reference>
<feature type="compositionally biased region" description="Gly residues" evidence="1">
    <location>
        <begin position="19"/>
        <end position="29"/>
    </location>
</feature>
<evidence type="ECO:0000313" key="3">
    <source>
        <dbReference type="Proteomes" id="UP001055156"/>
    </source>
</evidence>
<gene>
    <name evidence="2" type="ORF">LKMONMHP_3408</name>
</gene>
<protein>
    <submittedName>
        <fullName evidence="2">Uncharacterized protein</fullName>
    </submittedName>
</protein>
<reference evidence="2" key="1">
    <citation type="journal article" date="2021" name="Front. Microbiol.">
        <title>Comprehensive Comparative Genomics and Phenotyping of Methylobacterium Species.</title>
        <authorList>
            <person name="Alessa O."/>
            <person name="Ogura Y."/>
            <person name="Fujitani Y."/>
            <person name="Takami H."/>
            <person name="Hayashi T."/>
            <person name="Sahin N."/>
            <person name="Tani A."/>
        </authorList>
    </citation>
    <scope>NUCLEOTIDE SEQUENCE</scope>
    <source>
        <strain evidence="2">NBRC 15689</strain>
    </source>
</reference>
<dbReference type="EMBL" id="BPQV01000010">
    <property type="protein sequence ID" value="GJE28536.1"/>
    <property type="molecule type" value="Genomic_DNA"/>
</dbReference>
<dbReference type="Proteomes" id="UP001055156">
    <property type="component" value="Unassembled WGS sequence"/>
</dbReference>
<comment type="caution">
    <text evidence="2">The sequence shown here is derived from an EMBL/GenBank/DDBJ whole genome shotgun (WGS) entry which is preliminary data.</text>
</comment>
<sequence>MPGEMLVLLSRLHRSERGSGQGGGGPQTL</sequence>
<feature type="region of interest" description="Disordered" evidence="1">
    <location>
        <begin position="9"/>
        <end position="29"/>
    </location>
</feature>
<keyword evidence="3" id="KW-1185">Reference proteome</keyword>